<accession>A0A9Q3KN67</accession>
<organism evidence="1 2">
    <name type="scientific">Austropuccinia psidii MF-1</name>
    <dbReference type="NCBI Taxonomy" id="1389203"/>
    <lineage>
        <taxon>Eukaryota</taxon>
        <taxon>Fungi</taxon>
        <taxon>Dikarya</taxon>
        <taxon>Basidiomycota</taxon>
        <taxon>Pucciniomycotina</taxon>
        <taxon>Pucciniomycetes</taxon>
        <taxon>Pucciniales</taxon>
        <taxon>Sphaerophragmiaceae</taxon>
        <taxon>Austropuccinia</taxon>
    </lineage>
</organism>
<name>A0A9Q3KN67_9BASI</name>
<dbReference type="EMBL" id="AVOT02113474">
    <property type="protein sequence ID" value="MBW0582804.1"/>
    <property type="molecule type" value="Genomic_DNA"/>
</dbReference>
<protein>
    <submittedName>
        <fullName evidence="1">Uncharacterized protein</fullName>
    </submittedName>
</protein>
<sequence>MPSYICPGLLLLSRIPMLHMQILTLGRFPILQTIAYAREGCRRFTHKSLRLYKLPTIQTTPDASHTNPYVGQVPENLKVSLCRCWLLIIHTRILTLVQVPNNSNNSLRRGRLPKIHT</sequence>
<proteinExistence type="predicted"/>
<dbReference type="AlphaFoldDB" id="A0A9Q3KN67"/>
<dbReference type="Proteomes" id="UP000765509">
    <property type="component" value="Unassembled WGS sequence"/>
</dbReference>
<comment type="caution">
    <text evidence="1">The sequence shown here is derived from an EMBL/GenBank/DDBJ whole genome shotgun (WGS) entry which is preliminary data.</text>
</comment>
<reference evidence="1" key="1">
    <citation type="submission" date="2021-03" db="EMBL/GenBank/DDBJ databases">
        <title>Draft genome sequence of rust myrtle Austropuccinia psidii MF-1, a brazilian biotype.</title>
        <authorList>
            <person name="Quecine M.C."/>
            <person name="Pachon D.M.R."/>
            <person name="Bonatelli M.L."/>
            <person name="Correr F.H."/>
            <person name="Franceschini L.M."/>
            <person name="Leite T.F."/>
            <person name="Margarido G.R.A."/>
            <person name="Almeida C.A."/>
            <person name="Ferrarezi J.A."/>
            <person name="Labate C.A."/>
        </authorList>
    </citation>
    <scope>NUCLEOTIDE SEQUENCE</scope>
    <source>
        <strain evidence="1">MF-1</strain>
    </source>
</reference>
<evidence type="ECO:0000313" key="2">
    <source>
        <dbReference type="Proteomes" id="UP000765509"/>
    </source>
</evidence>
<evidence type="ECO:0000313" key="1">
    <source>
        <dbReference type="EMBL" id="MBW0582804.1"/>
    </source>
</evidence>
<keyword evidence="2" id="KW-1185">Reference proteome</keyword>
<gene>
    <name evidence="1" type="ORF">O181_122519</name>
</gene>